<dbReference type="EMBL" id="OIVN01004518">
    <property type="protein sequence ID" value="SPD17853.1"/>
    <property type="molecule type" value="Genomic_DNA"/>
</dbReference>
<dbReference type="AlphaFoldDB" id="A0A2N9I1I3"/>
<feature type="compositionally biased region" description="Polar residues" evidence="1">
    <location>
        <begin position="118"/>
        <end position="131"/>
    </location>
</feature>
<accession>A0A2N9I1I3</accession>
<gene>
    <name evidence="2" type="ORF">FSB_LOCUS45735</name>
</gene>
<evidence type="ECO:0000313" key="2">
    <source>
        <dbReference type="EMBL" id="SPD17853.1"/>
    </source>
</evidence>
<reference evidence="2" key="1">
    <citation type="submission" date="2018-02" db="EMBL/GenBank/DDBJ databases">
        <authorList>
            <person name="Cohen D.B."/>
            <person name="Kent A.D."/>
        </authorList>
    </citation>
    <scope>NUCLEOTIDE SEQUENCE</scope>
</reference>
<sequence>MQLHHQISTLKKGDSSMADFYHKFTSLADTLAAIDQPLKDFDLVSFFLAGLGSDYDALVTAIQQRRREVTLDELYGDFLSHELRLAQHQPSVDLSLASANFANRSSSNRGGRGGKSSTPPASSNYGRSFPSNQQRQYRGRGRGRGNYNNSPCPVCQVCTKPGHSALTCYHRFDNSYIVDSTSNMQALLATPTHAPDPNWYSDSGATHHLTSDLANLNVRADEYHGPDQIRVGSGFGENTVMWAE</sequence>
<protein>
    <submittedName>
        <fullName evidence="2">Uncharacterized protein</fullName>
    </submittedName>
</protein>
<name>A0A2N9I1I3_FAGSY</name>
<dbReference type="Pfam" id="PF14223">
    <property type="entry name" value="Retrotran_gag_2"/>
    <property type="match status" value="1"/>
</dbReference>
<proteinExistence type="predicted"/>
<evidence type="ECO:0000256" key="1">
    <source>
        <dbReference type="SAM" id="MobiDB-lite"/>
    </source>
</evidence>
<organism evidence="2">
    <name type="scientific">Fagus sylvatica</name>
    <name type="common">Beechnut</name>
    <dbReference type="NCBI Taxonomy" id="28930"/>
    <lineage>
        <taxon>Eukaryota</taxon>
        <taxon>Viridiplantae</taxon>
        <taxon>Streptophyta</taxon>
        <taxon>Embryophyta</taxon>
        <taxon>Tracheophyta</taxon>
        <taxon>Spermatophyta</taxon>
        <taxon>Magnoliopsida</taxon>
        <taxon>eudicotyledons</taxon>
        <taxon>Gunneridae</taxon>
        <taxon>Pentapetalae</taxon>
        <taxon>rosids</taxon>
        <taxon>fabids</taxon>
        <taxon>Fagales</taxon>
        <taxon>Fagaceae</taxon>
        <taxon>Fagus</taxon>
    </lineage>
</organism>
<dbReference type="PANTHER" id="PTHR47481:SF22">
    <property type="entry name" value="RETROTRANSPOSON GAG DOMAIN-CONTAINING PROTEIN"/>
    <property type="match status" value="1"/>
</dbReference>
<dbReference type="PANTHER" id="PTHR47481">
    <property type="match status" value="1"/>
</dbReference>
<feature type="region of interest" description="Disordered" evidence="1">
    <location>
        <begin position="103"/>
        <end position="145"/>
    </location>
</feature>